<keyword evidence="3" id="KW-0489">Methyltransferase</keyword>
<evidence type="ECO:0000313" key="3">
    <source>
        <dbReference type="EMBL" id="KAB1439798.1"/>
    </source>
</evidence>
<dbReference type="AlphaFoldDB" id="A0A7V7UHA9"/>
<dbReference type="RefSeq" id="WP_151142669.1">
    <property type="nucleotide sequence ID" value="NZ_WAGX01000004.1"/>
</dbReference>
<accession>A0A7V7UHA9</accession>
<dbReference type="InterPro" id="IPR029063">
    <property type="entry name" value="SAM-dependent_MTases_sf"/>
</dbReference>
<reference evidence="3 4" key="1">
    <citation type="submission" date="2019-09" db="EMBL/GenBank/DDBJ databases">
        <authorList>
            <person name="Valk L.C."/>
        </authorList>
    </citation>
    <scope>NUCLEOTIDE SEQUENCE [LARGE SCALE GENOMIC DNA]</scope>
    <source>
        <strain evidence="3">GalUA</strain>
    </source>
</reference>
<name>A0A7V7UHA9_9FIRM</name>
<dbReference type="PANTHER" id="PTHR44068">
    <property type="entry name" value="ZGC:194242"/>
    <property type="match status" value="1"/>
</dbReference>
<dbReference type="GO" id="GO:0016126">
    <property type="term" value="P:sterol biosynthetic process"/>
    <property type="evidence" value="ECO:0007669"/>
    <property type="project" value="TreeGrafter"/>
</dbReference>
<dbReference type="SUPFAM" id="SSF53335">
    <property type="entry name" value="S-adenosyl-L-methionine-dependent methyltransferases"/>
    <property type="match status" value="1"/>
</dbReference>
<reference evidence="3 4" key="2">
    <citation type="submission" date="2020-02" db="EMBL/GenBank/DDBJ databases">
        <title>Candidatus Galacturonibacter soehngenii shows hetero-acetogenic catabolism of galacturonic acid but lacks a canonical carbon monoxide dehydrogenase/acetyl-CoA synthase complex.</title>
        <authorList>
            <person name="Diender M."/>
            <person name="Stouten G.R."/>
            <person name="Petersen J.F."/>
            <person name="Nielsen P.H."/>
            <person name="Dueholm M.S."/>
            <person name="Pronk J.T."/>
            <person name="Van Loosdrecht M.C.M."/>
        </authorList>
    </citation>
    <scope>NUCLEOTIDE SEQUENCE [LARGE SCALE GENOMIC DNA]</scope>
    <source>
        <strain evidence="3">GalUA</strain>
    </source>
</reference>
<evidence type="ECO:0000259" key="2">
    <source>
        <dbReference type="Pfam" id="PF08241"/>
    </source>
</evidence>
<dbReference type="Gene3D" id="3.40.50.150">
    <property type="entry name" value="Vaccinia Virus protein VP39"/>
    <property type="match status" value="1"/>
</dbReference>
<dbReference type="PANTHER" id="PTHR44068:SF1">
    <property type="entry name" value="HYPOTHETICAL LOC100005854"/>
    <property type="match status" value="1"/>
</dbReference>
<dbReference type="GO" id="GO:0003838">
    <property type="term" value="F:sterol 24-C-methyltransferase activity"/>
    <property type="evidence" value="ECO:0007669"/>
    <property type="project" value="TreeGrafter"/>
</dbReference>
<protein>
    <submittedName>
        <fullName evidence="3">Class I SAM-dependent methyltransferase</fullName>
    </submittedName>
</protein>
<feature type="domain" description="Methyltransferase type 11" evidence="2">
    <location>
        <begin position="50"/>
        <end position="148"/>
    </location>
</feature>
<dbReference type="EMBL" id="WAGX01000004">
    <property type="protein sequence ID" value="KAB1439798.1"/>
    <property type="molecule type" value="Genomic_DNA"/>
</dbReference>
<gene>
    <name evidence="3" type="ORF">F7O84_05280</name>
</gene>
<proteinExistence type="predicted"/>
<dbReference type="Proteomes" id="UP000461768">
    <property type="component" value="Unassembled WGS sequence"/>
</dbReference>
<dbReference type="Pfam" id="PF08241">
    <property type="entry name" value="Methyltransf_11"/>
    <property type="match status" value="1"/>
</dbReference>
<dbReference type="CDD" id="cd02440">
    <property type="entry name" value="AdoMet_MTases"/>
    <property type="match status" value="1"/>
</dbReference>
<dbReference type="GO" id="GO:0032259">
    <property type="term" value="P:methylation"/>
    <property type="evidence" value="ECO:0007669"/>
    <property type="project" value="UniProtKB-KW"/>
</dbReference>
<keyword evidence="4" id="KW-1185">Reference proteome</keyword>
<dbReference type="InterPro" id="IPR050447">
    <property type="entry name" value="Erg6_SMT_methyltransf"/>
</dbReference>
<dbReference type="InterPro" id="IPR013216">
    <property type="entry name" value="Methyltransf_11"/>
</dbReference>
<comment type="caution">
    <text evidence="3">The sequence shown here is derived from an EMBL/GenBank/DDBJ whole genome shotgun (WGS) entry which is preliminary data.</text>
</comment>
<organism evidence="3 4">
    <name type="scientific">Candidatus Galacturonatibacter soehngenii</name>
    <dbReference type="NCBI Taxonomy" id="2307010"/>
    <lineage>
        <taxon>Bacteria</taxon>
        <taxon>Bacillati</taxon>
        <taxon>Bacillota</taxon>
        <taxon>Clostridia</taxon>
        <taxon>Lachnospirales</taxon>
        <taxon>Lachnospiraceae</taxon>
        <taxon>Candidatus Galacturonatibacter</taxon>
    </lineage>
</organism>
<evidence type="ECO:0000256" key="1">
    <source>
        <dbReference type="ARBA" id="ARBA00022679"/>
    </source>
</evidence>
<dbReference type="OrthoDB" id="9772751at2"/>
<keyword evidence="1 3" id="KW-0808">Transferase</keyword>
<evidence type="ECO:0000313" key="4">
    <source>
        <dbReference type="Proteomes" id="UP000461768"/>
    </source>
</evidence>
<sequence length="196" mass="22312">MKLLDELIEQAKNPRGWLGKTMLNIMNQAHNKMTVWGLEKVQLKDKDVILDIGCGGGQTLKILSSLISNGTIYGVDYSEKAVATSTDKNWKDVKSKKIIVKQADVTSLPFPEDFFDIITAFQTHYFWPDLKNNIVEVNRILKQGGQFLLVAELYKINYHMKEYKTVETLKELFLRSGFSTVTVSQTKTQLCMVGEK</sequence>